<reference evidence="2" key="1">
    <citation type="submission" date="2016-11" db="EMBL/GenBank/DDBJ databases">
        <authorList>
            <person name="Varghese N."/>
            <person name="Submissions S."/>
        </authorList>
    </citation>
    <scope>NUCLEOTIDE SEQUENCE [LARGE SCALE GENOMIC DNA]</scope>
    <source>
        <strain evidence="2">DSM 18569</strain>
    </source>
</reference>
<dbReference type="AlphaFoldDB" id="A0A1M6TSC0"/>
<dbReference type="STRING" id="1121959.SAMN02746009_01208"/>
<dbReference type="Pfam" id="PF05635">
    <property type="entry name" value="23S_rRNA_IVP"/>
    <property type="match status" value="1"/>
</dbReference>
<dbReference type="InterPro" id="IPR012657">
    <property type="entry name" value="23S_rRNA-intervening_sequence"/>
</dbReference>
<keyword evidence="2" id="KW-1185">Reference proteome</keyword>
<dbReference type="Proteomes" id="UP000183947">
    <property type="component" value="Unassembled WGS sequence"/>
</dbReference>
<gene>
    <name evidence="1" type="ORF">SAMN02746009_01208</name>
</gene>
<dbReference type="OrthoDB" id="9811959at2"/>
<sequence length="125" mass="13898">MNPGRRSKPHYGLECWRLAFDFVPVAYELTRAFPSEERYELASQLRRAATSVTLNIAEGAGRQSAAEFTRFLFIARGSVTELDSILLLAERLGYLTALQTDHAIASLDRIAGLLTGLIRSLQAKQ</sequence>
<dbReference type="NCBIfam" id="TIGR02436">
    <property type="entry name" value="four helix bundle protein"/>
    <property type="match status" value="1"/>
</dbReference>
<dbReference type="EMBL" id="FRAS01000004">
    <property type="protein sequence ID" value="SHK59809.1"/>
    <property type="molecule type" value="Genomic_DNA"/>
</dbReference>
<dbReference type="SUPFAM" id="SSF158446">
    <property type="entry name" value="IVS-encoded protein-like"/>
    <property type="match status" value="1"/>
</dbReference>
<dbReference type="PANTHER" id="PTHR38471:SF2">
    <property type="entry name" value="FOUR HELIX BUNDLE PROTEIN"/>
    <property type="match status" value="1"/>
</dbReference>
<dbReference type="CDD" id="cd16377">
    <property type="entry name" value="23S_rRNA_IVP_like"/>
    <property type="match status" value="1"/>
</dbReference>
<protein>
    <submittedName>
        <fullName evidence="1">Four helix bundle protein</fullName>
    </submittedName>
</protein>
<dbReference type="PANTHER" id="PTHR38471">
    <property type="entry name" value="FOUR HELIX BUNDLE PROTEIN"/>
    <property type="match status" value="1"/>
</dbReference>
<dbReference type="InterPro" id="IPR036583">
    <property type="entry name" value="23S_rRNA_IVS_sf"/>
</dbReference>
<evidence type="ECO:0000313" key="2">
    <source>
        <dbReference type="Proteomes" id="UP000183947"/>
    </source>
</evidence>
<evidence type="ECO:0000313" key="1">
    <source>
        <dbReference type="EMBL" id="SHK59809.1"/>
    </source>
</evidence>
<dbReference type="Gene3D" id="1.20.1440.60">
    <property type="entry name" value="23S rRNA-intervening sequence"/>
    <property type="match status" value="1"/>
</dbReference>
<accession>A0A1M6TSC0</accession>
<name>A0A1M6TSC0_9BACT</name>
<organism evidence="1 2">
    <name type="scientific">Hymenobacter psychrotolerans DSM 18569</name>
    <dbReference type="NCBI Taxonomy" id="1121959"/>
    <lineage>
        <taxon>Bacteria</taxon>
        <taxon>Pseudomonadati</taxon>
        <taxon>Bacteroidota</taxon>
        <taxon>Cytophagia</taxon>
        <taxon>Cytophagales</taxon>
        <taxon>Hymenobacteraceae</taxon>
        <taxon>Hymenobacter</taxon>
    </lineage>
</organism>
<proteinExistence type="predicted"/>
<dbReference type="RefSeq" id="WP_073282121.1">
    <property type="nucleotide sequence ID" value="NZ_FRAS01000004.1"/>
</dbReference>